<organism evidence="2 3">
    <name type="scientific">Pseudomonas koreensis</name>
    <dbReference type="NCBI Taxonomy" id="198620"/>
    <lineage>
        <taxon>Bacteria</taxon>
        <taxon>Pseudomonadati</taxon>
        <taxon>Pseudomonadota</taxon>
        <taxon>Gammaproteobacteria</taxon>
        <taxon>Pseudomonadales</taxon>
        <taxon>Pseudomonadaceae</taxon>
        <taxon>Pseudomonas</taxon>
    </lineage>
</organism>
<proteinExistence type="predicted"/>
<sequence length="65" mass="7024">MESPGFWRWLFVEVSGDLGVFGNIVFLVGVSISVYLGCVYISVAAVTAAWGSALTAGHFWQTPQK</sequence>
<name>A0AAC9FW70_9PSED</name>
<keyword evidence="1" id="KW-0812">Transmembrane</keyword>
<keyword evidence="1" id="KW-0472">Membrane</keyword>
<evidence type="ECO:0000256" key="1">
    <source>
        <dbReference type="SAM" id="Phobius"/>
    </source>
</evidence>
<dbReference type="Proteomes" id="UP000078142">
    <property type="component" value="Chromosome"/>
</dbReference>
<gene>
    <name evidence="2" type="ORF">A8L59_04130</name>
</gene>
<keyword evidence="1" id="KW-1133">Transmembrane helix</keyword>
<evidence type="ECO:0000313" key="2">
    <source>
        <dbReference type="EMBL" id="ANH96595.1"/>
    </source>
</evidence>
<feature type="transmembrane region" description="Helical" evidence="1">
    <location>
        <begin position="20"/>
        <end position="50"/>
    </location>
</feature>
<protein>
    <submittedName>
        <fullName evidence="2">Uncharacterized protein</fullName>
    </submittedName>
</protein>
<dbReference type="EMBL" id="CP015852">
    <property type="protein sequence ID" value="ANH96595.1"/>
    <property type="molecule type" value="Genomic_DNA"/>
</dbReference>
<evidence type="ECO:0000313" key="3">
    <source>
        <dbReference type="Proteomes" id="UP000078142"/>
    </source>
</evidence>
<dbReference type="AlphaFoldDB" id="A0AAC9FW70"/>
<reference evidence="2 3" key="1">
    <citation type="submission" date="2016-05" db="EMBL/GenBank/DDBJ databases">
        <authorList>
            <person name="Wang S."/>
            <person name="Zhu B."/>
        </authorList>
    </citation>
    <scope>NUCLEOTIDE SEQUENCE [LARGE SCALE GENOMIC DNA]</scope>
    <source>
        <strain evidence="2 3">CRS05-R5</strain>
    </source>
</reference>
<accession>A0AAC9FW70</accession>